<name>A0ABQ4T2M9_9HYPH</name>
<evidence type="ECO:0000313" key="3">
    <source>
        <dbReference type="EMBL" id="GJE08523.1"/>
    </source>
</evidence>
<dbReference type="RefSeq" id="WP_238278292.1">
    <property type="nucleotide sequence ID" value="NZ_BPQR01000081.1"/>
</dbReference>
<dbReference type="EMBL" id="BPQR01000081">
    <property type="protein sequence ID" value="GJE08523.1"/>
    <property type="molecule type" value="Genomic_DNA"/>
</dbReference>
<evidence type="ECO:0000256" key="2">
    <source>
        <dbReference type="SAM" id="SignalP"/>
    </source>
</evidence>
<evidence type="ECO:0000256" key="1">
    <source>
        <dbReference type="SAM" id="MobiDB-lite"/>
    </source>
</evidence>
<comment type="caution">
    <text evidence="3">The sequence shown here is derived from an EMBL/GenBank/DDBJ whole genome shotgun (WGS) entry which is preliminary data.</text>
</comment>
<sequence length="106" mass="9835">MTRTITRKITLAAAALAGLSLALGGPASAQIVTGGAGNTGVAPPAGVGGVRPGERDLGPSPITRGNQANPSNSSVPGTTPGVNIGGTVTGGPPGTGGTAGGPSLDR</sequence>
<protein>
    <recommendedName>
        <fullName evidence="5">1,3-beta-glucanase</fullName>
    </recommendedName>
</protein>
<feature type="compositionally biased region" description="Polar residues" evidence="1">
    <location>
        <begin position="63"/>
        <end position="74"/>
    </location>
</feature>
<gene>
    <name evidence="3" type="ORF">AOPFMNJM_3862</name>
</gene>
<reference evidence="3" key="2">
    <citation type="submission" date="2021-08" db="EMBL/GenBank/DDBJ databases">
        <authorList>
            <person name="Tani A."/>
            <person name="Ola A."/>
            <person name="Ogura Y."/>
            <person name="Katsura K."/>
            <person name="Hayashi T."/>
        </authorList>
    </citation>
    <scope>NUCLEOTIDE SEQUENCE</scope>
    <source>
        <strain evidence="3">LMG 23639</strain>
    </source>
</reference>
<accession>A0ABQ4T2M9</accession>
<dbReference type="PROSITE" id="PS51318">
    <property type="entry name" value="TAT"/>
    <property type="match status" value="1"/>
</dbReference>
<dbReference type="InterPro" id="IPR006311">
    <property type="entry name" value="TAT_signal"/>
</dbReference>
<feature type="chain" id="PRO_5045354962" description="1,3-beta-glucanase" evidence="2">
    <location>
        <begin position="30"/>
        <end position="106"/>
    </location>
</feature>
<dbReference type="Proteomes" id="UP001055102">
    <property type="component" value="Unassembled WGS sequence"/>
</dbReference>
<feature type="signal peptide" evidence="2">
    <location>
        <begin position="1"/>
        <end position="29"/>
    </location>
</feature>
<organism evidence="3 4">
    <name type="scientific">Methylobacterium jeotgali</name>
    <dbReference type="NCBI Taxonomy" id="381630"/>
    <lineage>
        <taxon>Bacteria</taxon>
        <taxon>Pseudomonadati</taxon>
        <taxon>Pseudomonadota</taxon>
        <taxon>Alphaproteobacteria</taxon>
        <taxon>Hyphomicrobiales</taxon>
        <taxon>Methylobacteriaceae</taxon>
        <taxon>Methylobacterium</taxon>
    </lineage>
</organism>
<evidence type="ECO:0008006" key="5">
    <source>
        <dbReference type="Google" id="ProtNLM"/>
    </source>
</evidence>
<feature type="compositionally biased region" description="Gly residues" evidence="1">
    <location>
        <begin position="83"/>
        <end position="100"/>
    </location>
</feature>
<keyword evidence="4" id="KW-1185">Reference proteome</keyword>
<evidence type="ECO:0000313" key="4">
    <source>
        <dbReference type="Proteomes" id="UP001055102"/>
    </source>
</evidence>
<proteinExistence type="predicted"/>
<feature type="region of interest" description="Disordered" evidence="1">
    <location>
        <begin position="34"/>
        <end position="106"/>
    </location>
</feature>
<keyword evidence="2" id="KW-0732">Signal</keyword>
<reference evidence="3" key="1">
    <citation type="journal article" date="2021" name="Front. Microbiol.">
        <title>Comprehensive Comparative Genomics and Phenotyping of Methylobacterium Species.</title>
        <authorList>
            <person name="Alessa O."/>
            <person name="Ogura Y."/>
            <person name="Fujitani Y."/>
            <person name="Takami H."/>
            <person name="Hayashi T."/>
            <person name="Sahin N."/>
            <person name="Tani A."/>
        </authorList>
    </citation>
    <scope>NUCLEOTIDE SEQUENCE</scope>
    <source>
        <strain evidence="3">LMG 23639</strain>
    </source>
</reference>